<name>A0AAU9PHN7_9ASTR</name>
<sequence>MEPPSRRFFEIEVKGLQPFDFKVGEGEFVAFTEALLQKTDEKIKKVERIRRKIRIITERKIFRGNEA</sequence>
<dbReference type="Proteomes" id="UP001157418">
    <property type="component" value="Unassembled WGS sequence"/>
</dbReference>
<gene>
    <name evidence="1" type="ORF">LVIROSA_LOCUS35065</name>
</gene>
<comment type="caution">
    <text evidence="1">The sequence shown here is derived from an EMBL/GenBank/DDBJ whole genome shotgun (WGS) entry which is preliminary data.</text>
</comment>
<keyword evidence="2" id="KW-1185">Reference proteome</keyword>
<reference evidence="1 2" key="1">
    <citation type="submission" date="2022-01" db="EMBL/GenBank/DDBJ databases">
        <authorList>
            <person name="Xiong W."/>
            <person name="Schranz E."/>
        </authorList>
    </citation>
    <scope>NUCLEOTIDE SEQUENCE [LARGE SCALE GENOMIC DNA]</scope>
</reference>
<dbReference type="EMBL" id="CAKMRJ010005634">
    <property type="protein sequence ID" value="CAH1449589.1"/>
    <property type="molecule type" value="Genomic_DNA"/>
</dbReference>
<proteinExistence type="predicted"/>
<evidence type="ECO:0000313" key="1">
    <source>
        <dbReference type="EMBL" id="CAH1449589.1"/>
    </source>
</evidence>
<accession>A0AAU9PHN7</accession>
<protein>
    <submittedName>
        <fullName evidence="1">Uncharacterized protein</fullName>
    </submittedName>
</protein>
<dbReference type="AlphaFoldDB" id="A0AAU9PHN7"/>
<evidence type="ECO:0000313" key="2">
    <source>
        <dbReference type="Proteomes" id="UP001157418"/>
    </source>
</evidence>
<organism evidence="1 2">
    <name type="scientific">Lactuca virosa</name>
    <dbReference type="NCBI Taxonomy" id="75947"/>
    <lineage>
        <taxon>Eukaryota</taxon>
        <taxon>Viridiplantae</taxon>
        <taxon>Streptophyta</taxon>
        <taxon>Embryophyta</taxon>
        <taxon>Tracheophyta</taxon>
        <taxon>Spermatophyta</taxon>
        <taxon>Magnoliopsida</taxon>
        <taxon>eudicotyledons</taxon>
        <taxon>Gunneridae</taxon>
        <taxon>Pentapetalae</taxon>
        <taxon>asterids</taxon>
        <taxon>campanulids</taxon>
        <taxon>Asterales</taxon>
        <taxon>Asteraceae</taxon>
        <taxon>Cichorioideae</taxon>
        <taxon>Cichorieae</taxon>
        <taxon>Lactucinae</taxon>
        <taxon>Lactuca</taxon>
    </lineage>
</organism>